<keyword evidence="3" id="KW-1134">Transmembrane beta strand</keyword>
<evidence type="ECO:0000313" key="9">
    <source>
        <dbReference type="Proteomes" id="UP000036951"/>
    </source>
</evidence>
<proteinExistence type="predicted"/>
<dbReference type="Gene3D" id="2.170.130.10">
    <property type="entry name" value="TonB-dependent receptor, plug domain"/>
    <property type="match status" value="1"/>
</dbReference>
<evidence type="ECO:0000313" key="8">
    <source>
        <dbReference type="EMBL" id="KOO69808.1"/>
    </source>
</evidence>
<dbReference type="GO" id="GO:0015344">
    <property type="term" value="F:siderophore uptake transmembrane transporter activity"/>
    <property type="evidence" value="ECO:0007669"/>
    <property type="project" value="TreeGrafter"/>
</dbReference>
<evidence type="ECO:0000256" key="2">
    <source>
        <dbReference type="ARBA" id="ARBA00022448"/>
    </source>
</evidence>
<protein>
    <submittedName>
        <fullName evidence="8">Collagen-binding protein</fullName>
    </submittedName>
</protein>
<sequence>MHAESEKFTVRGRIVDRLSREPVIGASVSVQGLQGVGAATDTTGVFVISGVNPGICRLYVTCIGYKSVLSAEYFVSAKMPTIEIELDEDSKNLNEVTVSVPVIRRVKPSPVSMQIIGLGEIEKSPGGNRDISRIVRSVPGVSFSPIGYRNDLIVRGGSPSENRFFMDGIEIPNINHFATQGASGGPVSILNADLIREVQFYTGAFPADRGGALSSVMDISLLDGNTDENSFKATLGASEVSLSGMGHFGNNTTYLFSVRQSYLQLLFKMIGLPFLPNYIDGQFKIKTKLGKKDEITFLGLTGIDNMKLNTDQEGEDAEYMLSYLPRITQQTFTLGASYKHYAGKNVTTVSLGYNYLGNQNLKYRNNDDSAPENLTLDLSSREQKLSLRAENRTYNDRWTWREGVEAWYAFYNDHTYQRVYHNESSISQYSTDISFAGWAAYGSARYTSENGRLTANMGLRLDGCSYSDLTARFWEHISPTLSLSYKFLPSWAVNIGAGMYHQLPPYTALGYKDENGQLANKSLEYMRVKNAALGVEWTPGKQITVSLEGFYKHYTDIPLSVADNIPLSCKGNDYGVVGNELLVSSAKGRAYGLEATMRWQIPGKLVSMASFTLFKSQYKNNSDAGYINSAWDNRFIANVSATYELPRNWSIGAKLSAIGGSPYTPYDVDKSSLVEAWDAQGRPYYDYSKFNTERLDAFAQLDIRVDKNYYFKGWMLGFYLDIQNITKSVLSQPDVLMSTGVIENPDAPAAEQRYKMKYISQDSGTLLPSIGITVRF</sequence>
<evidence type="ECO:0000256" key="6">
    <source>
        <dbReference type="ARBA" id="ARBA00023237"/>
    </source>
</evidence>
<comment type="subcellular location">
    <subcellularLocation>
        <location evidence="1">Cell outer membrane</location>
        <topology evidence="1">Multi-pass membrane protein</topology>
    </subcellularLocation>
</comment>
<keyword evidence="5" id="KW-0472">Membrane</keyword>
<evidence type="ECO:0000256" key="1">
    <source>
        <dbReference type="ARBA" id="ARBA00004571"/>
    </source>
</evidence>
<dbReference type="InterPro" id="IPR037066">
    <property type="entry name" value="Plug_dom_sf"/>
</dbReference>
<organism evidence="8 9">
    <name type="scientific">Xylanibacter rarus</name>
    <dbReference type="NCBI Taxonomy" id="1676614"/>
    <lineage>
        <taxon>Bacteria</taxon>
        <taxon>Pseudomonadati</taxon>
        <taxon>Bacteroidota</taxon>
        <taxon>Bacteroidia</taxon>
        <taxon>Bacteroidales</taxon>
        <taxon>Prevotellaceae</taxon>
        <taxon>Xylanibacter</taxon>
    </lineage>
</organism>
<evidence type="ECO:0000259" key="7">
    <source>
        <dbReference type="Pfam" id="PF07715"/>
    </source>
</evidence>
<dbReference type="Gene3D" id="2.60.40.1120">
    <property type="entry name" value="Carboxypeptidase-like, regulatory domain"/>
    <property type="match status" value="1"/>
</dbReference>
<dbReference type="Gene3D" id="2.40.170.20">
    <property type="entry name" value="TonB-dependent receptor, beta-barrel domain"/>
    <property type="match status" value="1"/>
</dbReference>
<reference evidence="8 9" key="1">
    <citation type="submission" date="2015-06" db="EMBL/GenBank/DDBJ databases">
        <title>Prevotella sp. 109, sp. nov., a novel member of the family Prevotellaceae isolated from human faeces.</title>
        <authorList>
            <person name="Shkoporov A.N."/>
            <person name="Chaplin A.V."/>
            <person name="Kafarskaia L.I."/>
            <person name="Efimov B.A."/>
        </authorList>
    </citation>
    <scope>NUCLEOTIDE SEQUENCE [LARGE SCALE GENOMIC DNA]</scope>
    <source>
        <strain evidence="8 9">109</strain>
    </source>
</reference>
<feature type="domain" description="TonB-dependent receptor plug" evidence="7">
    <location>
        <begin position="108"/>
        <end position="211"/>
    </location>
</feature>
<accession>A0A8E1R002</accession>
<keyword evidence="4" id="KW-0812">Transmembrane</keyword>
<dbReference type="InterPro" id="IPR039426">
    <property type="entry name" value="TonB-dep_rcpt-like"/>
</dbReference>
<dbReference type="GO" id="GO:0044718">
    <property type="term" value="P:siderophore transmembrane transport"/>
    <property type="evidence" value="ECO:0007669"/>
    <property type="project" value="TreeGrafter"/>
</dbReference>
<dbReference type="GO" id="GO:0009279">
    <property type="term" value="C:cell outer membrane"/>
    <property type="evidence" value="ECO:0007669"/>
    <property type="project" value="UniProtKB-SubCell"/>
</dbReference>
<keyword evidence="6" id="KW-0998">Cell outer membrane</keyword>
<dbReference type="InterPro" id="IPR012910">
    <property type="entry name" value="Plug_dom"/>
</dbReference>
<dbReference type="SUPFAM" id="SSF56935">
    <property type="entry name" value="Porins"/>
    <property type="match status" value="1"/>
</dbReference>
<dbReference type="InterPro" id="IPR036942">
    <property type="entry name" value="Beta-barrel_TonB_sf"/>
</dbReference>
<dbReference type="Pfam" id="PF07715">
    <property type="entry name" value="Plug"/>
    <property type="match status" value="1"/>
</dbReference>
<dbReference type="InterPro" id="IPR008969">
    <property type="entry name" value="CarboxyPept-like_regulatory"/>
</dbReference>
<dbReference type="PANTHER" id="PTHR30069">
    <property type="entry name" value="TONB-DEPENDENT OUTER MEMBRANE RECEPTOR"/>
    <property type="match status" value="1"/>
</dbReference>
<dbReference type="EMBL" id="LFQU01000001">
    <property type="protein sequence ID" value="KOO69808.1"/>
    <property type="molecule type" value="Genomic_DNA"/>
</dbReference>
<dbReference type="Proteomes" id="UP000036951">
    <property type="component" value="Unassembled WGS sequence"/>
</dbReference>
<dbReference type="SUPFAM" id="SSF49464">
    <property type="entry name" value="Carboxypeptidase regulatory domain-like"/>
    <property type="match status" value="1"/>
</dbReference>
<name>A0A8E1R002_9BACT</name>
<dbReference type="Pfam" id="PF13715">
    <property type="entry name" value="CarbopepD_reg_2"/>
    <property type="match status" value="1"/>
</dbReference>
<keyword evidence="2" id="KW-0813">Transport</keyword>
<comment type="caution">
    <text evidence="8">The sequence shown here is derived from an EMBL/GenBank/DDBJ whole genome shotgun (WGS) entry which is preliminary data.</text>
</comment>
<gene>
    <name evidence="8" type="ORF">ACU52_01275</name>
</gene>
<dbReference type="PANTHER" id="PTHR30069:SF57">
    <property type="entry name" value="TONB-DEPENDENT RECEPTOR"/>
    <property type="match status" value="1"/>
</dbReference>
<evidence type="ECO:0000256" key="5">
    <source>
        <dbReference type="ARBA" id="ARBA00023136"/>
    </source>
</evidence>
<evidence type="ECO:0000256" key="4">
    <source>
        <dbReference type="ARBA" id="ARBA00022692"/>
    </source>
</evidence>
<keyword evidence="9" id="KW-1185">Reference proteome</keyword>
<keyword evidence="8" id="KW-0176">Collagen</keyword>
<evidence type="ECO:0000256" key="3">
    <source>
        <dbReference type="ARBA" id="ARBA00022452"/>
    </source>
</evidence>
<dbReference type="AlphaFoldDB" id="A0A8E1R002"/>